<dbReference type="Proteomes" id="UP000636479">
    <property type="component" value="Unassembled WGS sequence"/>
</dbReference>
<dbReference type="InterPro" id="IPR036047">
    <property type="entry name" value="F-box-like_dom_sf"/>
</dbReference>
<proteinExistence type="predicted"/>
<dbReference type="CDD" id="cd09917">
    <property type="entry name" value="F-box_SF"/>
    <property type="match status" value="1"/>
</dbReference>
<accession>A0A8H6SQP9</accession>
<reference evidence="2" key="1">
    <citation type="submission" date="2020-05" db="EMBL/GenBank/DDBJ databases">
        <title>Mycena genomes resolve the evolution of fungal bioluminescence.</title>
        <authorList>
            <person name="Tsai I.J."/>
        </authorList>
    </citation>
    <scope>NUCLEOTIDE SEQUENCE</scope>
    <source>
        <strain evidence="2">171206Taipei</strain>
    </source>
</reference>
<dbReference type="Pfam" id="PF00646">
    <property type="entry name" value="F-box"/>
    <property type="match status" value="1"/>
</dbReference>
<evidence type="ECO:0000313" key="3">
    <source>
        <dbReference type="Proteomes" id="UP000636479"/>
    </source>
</evidence>
<sequence>MHLDDLPVDIVREIFAWCDVYTVLRRLMLVSRDVRRLAKEKSLWVVLVRDLALRGLVDVAPHKPPLSALSTRQLVAMVRHAVIGPHSWLPAPILRPGRSESGATPSTTRAVTLSVPAIVPTGNGYTPVELVPGGRFLVFRTHMLDVMQLVDLASGKCVWQSAERAGDLPFSVDVSAEGGVAIMVAANRAGLDGAYTEIKAWQYSQTTRLVEETLVATLPVAVQTQHTLMLTPTQYCVFRTGSRDYYELAVVDIRRARFAMLRRPANDLADYCIFGEYIAIASGTSKFLSLEESLTLEIYPFRAFVWRSVHDWATPLSELLGSVYILPAYSHTIATPWLANLFVSGLPDPLHAGRYRLRVDTHARHANPTAEMLAAYHAARGPHARALAEKIALPWSFTYVFGPGGGNGPIRLDAPTAAWRASVLDTDTSFAGYALARGQLVDTVVHPGAGLSWMRGPRVVPVHARSAGDGSEYGTPCALARYSPTVVSLVPKAPEDAEGTPVVLTLLYFE</sequence>
<dbReference type="RefSeq" id="XP_037221050.1">
    <property type="nucleotide sequence ID" value="XM_037363129.1"/>
</dbReference>
<dbReference type="PROSITE" id="PS50181">
    <property type="entry name" value="FBOX"/>
    <property type="match status" value="1"/>
</dbReference>
<dbReference type="SUPFAM" id="SSF81383">
    <property type="entry name" value="F-box domain"/>
    <property type="match status" value="1"/>
</dbReference>
<dbReference type="SUPFAM" id="SSF51004">
    <property type="entry name" value="C-terminal (heme d1) domain of cytochrome cd1-nitrite reductase"/>
    <property type="match status" value="1"/>
</dbReference>
<protein>
    <submittedName>
        <fullName evidence="2">F-box domain-containing protein</fullName>
    </submittedName>
</protein>
<feature type="domain" description="F-box" evidence="1">
    <location>
        <begin position="1"/>
        <end position="47"/>
    </location>
</feature>
<organism evidence="2 3">
    <name type="scientific">Mycena indigotica</name>
    <dbReference type="NCBI Taxonomy" id="2126181"/>
    <lineage>
        <taxon>Eukaryota</taxon>
        <taxon>Fungi</taxon>
        <taxon>Dikarya</taxon>
        <taxon>Basidiomycota</taxon>
        <taxon>Agaricomycotina</taxon>
        <taxon>Agaricomycetes</taxon>
        <taxon>Agaricomycetidae</taxon>
        <taxon>Agaricales</taxon>
        <taxon>Marasmiineae</taxon>
        <taxon>Mycenaceae</taxon>
        <taxon>Mycena</taxon>
    </lineage>
</organism>
<name>A0A8H6SQP9_9AGAR</name>
<gene>
    <name evidence="2" type="ORF">MIND_00639300</name>
</gene>
<dbReference type="InterPro" id="IPR011048">
    <property type="entry name" value="Haem_d1_sf"/>
</dbReference>
<comment type="caution">
    <text evidence="2">The sequence shown here is derived from an EMBL/GenBank/DDBJ whole genome shotgun (WGS) entry which is preliminary data.</text>
</comment>
<dbReference type="Gene3D" id="1.20.1280.50">
    <property type="match status" value="1"/>
</dbReference>
<keyword evidence="3" id="KW-1185">Reference proteome</keyword>
<dbReference type="GeneID" id="59345645"/>
<dbReference type="AlphaFoldDB" id="A0A8H6SQP9"/>
<dbReference type="EMBL" id="JACAZF010000005">
    <property type="protein sequence ID" value="KAF7304078.1"/>
    <property type="molecule type" value="Genomic_DNA"/>
</dbReference>
<evidence type="ECO:0000259" key="1">
    <source>
        <dbReference type="PROSITE" id="PS50181"/>
    </source>
</evidence>
<dbReference type="OrthoDB" id="3061096at2759"/>
<evidence type="ECO:0000313" key="2">
    <source>
        <dbReference type="EMBL" id="KAF7304078.1"/>
    </source>
</evidence>
<dbReference type="InterPro" id="IPR001810">
    <property type="entry name" value="F-box_dom"/>
</dbReference>